<protein>
    <submittedName>
        <fullName evidence="2">Transmembrane domain-containing protein</fullName>
    </submittedName>
</protein>
<reference evidence="2" key="1">
    <citation type="submission" date="2015-07" db="EMBL/GenBank/DDBJ databases">
        <title>Adaptation to a free-living lifestyle via gene acquisitions in the diplomonad Trepomonas sp. PC1.</title>
        <authorList>
            <person name="Xu F."/>
            <person name="Jerlstrom-Hultqvist J."/>
            <person name="Kolisko M."/>
            <person name="Simpson A.G.B."/>
            <person name="Roger A.J."/>
            <person name="Svard S.G."/>
            <person name="Andersson J.O."/>
        </authorList>
    </citation>
    <scope>NUCLEOTIDE SEQUENCE</scope>
    <source>
        <strain evidence="2">PC1</strain>
    </source>
</reference>
<keyword evidence="1 2" id="KW-0812">Transmembrane</keyword>
<proteinExistence type="predicted"/>
<accession>A0A146KDS4</accession>
<keyword evidence="1" id="KW-0472">Membrane</keyword>
<evidence type="ECO:0000313" key="2">
    <source>
        <dbReference type="EMBL" id="JAP93469.1"/>
    </source>
</evidence>
<keyword evidence="1" id="KW-1133">Transmembrane helix</keyword>
<gene>
    <name evidence="2" type="ORF">TPC1_14244</name>
</gene>
<name>A0A146KDS4_9EUKA</name>
<organism evidence="2">
    <name type="scientific">Trepomonas sp. PC1</name>
    <dbReference type="NCBI Taxonomy" id="1076344"/>
    <lineage>
        <taxon>Eukaryota</taxon>
        <taxon>Metamonada</taxon>
        <taxon>Diplomonadida</taxon>
        <taxon>Hexamitidae</taxon>
        <taxon>Hexamitinae</taxon>
        <taxon>Trepomonas</taxon>
    </lineage>
</organism>
<feature type="non-terminal residue" evidence="2">
    <location>
        <position position="71"/>
    </location>
</feature>
<feature type="transmembrane region" description="Helical" evidence="1">
    <location>
        <begin position="6"/>
        <end position="24"/>
    </location>
</feature>
<dbReference type="AlphaFoldDB" id="A0A146KDS4"/>
<dbReference type="EMBL" id="GDID01003137">
    <property type="protein sequence ID" value="JAP93469.1"/>
    <property type="molecule type" value="Transcribed_RNA"/>
</dbReference>
<feature type="non-terminal residue" evidence="2">
    <location>
        <position position="1"/>
    </location>
</feature>
<sequence>LNYQWLSIGITMISLSLVGLSCLLNSTEYNPLNLQLLGCFLVLLGTLVQALCVVYEDFIMVKYFSSALQVV</sequence>
<evidence type="ECO:0000256" key="1">
    <source>
        <dbReference type="SAM" id="Phobius"/>
    </source>
</evidence>
<feature type="transmembrane region" description="Helical" evidence="1">
    <location>
        <begin position="36"/>
        <end position="56"/>
    </location>
</feature>